<comment type="caution">
    <text evidence="1">The sequence shown here is derived from an EMBL/GenBank/DDBJ whole genome shotgun (WGS) entry which is preliminary data.</text>
</comment>
<gene>
    <name evidence="1" type="ORF">MSAN_02268000</name>
</gene>
<dbReference type="AlphaFoldDB" id="A0A8H6XBE7"/>
<organism evidence="1 2">
    <name type="scientific">Mycena sanguinolenta</name>
    <dbReference type="NCBI Taxonomy" id="230812"/>
    <lineage>
        <taxon>Eukaryota</taxon>
        <taxon>Fungi</taxon>
        <taxon>Dikarya</taxon>
        <taxon>Basidiomycota</taxon>
        <taxon>Agaricomycotina</taxon>
        <taxon>Agaricomycetes</taxon>
        <taxon>Agaricomycetidae</taxon>
        <taxon>Agaricales</taxon>
        <taxon>Marasmiineae</taxon>
        <taxon>Mycenaceae</taxon>
        <taxon>Mycena</taxon>
    </lineage>
</organism>
<sequence length="266" mass="30034">MSASASYRKDRAVGLCICTAPPNLSNEVFENKIKAMLDAMLALPVLEKNYLKFEMLFQTGLAKEHLMAHGVTEGPPSVWLITECATVANFVEMWQDSTLLRDFREEMSKLYGHGNHPSMNAFLADVQTRVDHPSNRTSTAKDKQDRTRLVAAIRRPENIHTADEFYEKVRSFADKFVEYPICKKFCVKHEMWTSNGVIDPYVTALGLPVPDPDVAIFMVEMEHYDGMIQTLSDSDVKQLAEDARDQLNVHIGSSCFVANVVNKIDK</sequence>
<evidence type="ECO:0000313" key="1">
    <source>
        <dbReference type="EMBL" id="KAF7337415.1"/>
    </source>
</evidence>
<proteinExistence type="predicted"/>
<protein>
    <submittedName>
        <fullName evidence="1">Uncharacterized protein</fullName>
    </submittedName>
</protein>
<reference evidence="1" key="1">
    <citation type="submission" date="2020-05" db="EMBL/GenBank/DDBJ databases">
        <title>Mycena genomes resolve the evolution of fungal bioluminescence.</title>
        <authorList>
            <person name="Tsai I.J."/>
        </authorList>
    </citation>
    <scope>NUCLEOTIDE SEQUENCE</scope>
    <source>
        <strain evidence="1">160909Yilan</strain>
    </source>
</reference>
<accession>A0A8H6XBE7</accession>
<name>A0A8H6XBE7_9AGAR</name>
<dbReference type="EMBL" id="JACAZH010000034">
    <property type="protein sequence ID" value="KAF7337415.1"/>
    <property type="molecule type" value="Genomic_DNA"/>
</dbReference>
<keyword evidence="2" id="KW-1185">Reference proteome</keyword>
<dbReference type="Proteomes" id="UP000623467">
    <property type="component" value="Unassembled WGS sequence"/>
</dbReference>
<dbReference type="OrthoDB" id="2864729at2759"/>
<evidence type="ECO:0000313" key="2">
    <source>
        <dbReference type="Proteomes" id="UP000623467"/>
    </source>
</evidence>